<accession>C0NKN9</accession>
<keyword evidence="3" id="KW-1185">Reference proteome</keyword>
<protein>
    <submittedName>
        <fullName evidence="2">Uncharacterized protein</fullName>
    </submittedName>
</protein>
<sequence>MDDSDKFHGFKPAPMAKARMEPEKRPPRNLSGHKRGEKFFFPQDLSSSPCEPENVRMRTLESYSVERSEKRLSATYSIMKRLAAPAAYQIHAHRYRYMGMAYGLALPAKADLVAPVRAWNLVRASRSKEEAAWASED</sequence>
<proteinExistence type="predicted"/>
<name>C0NKN9_AJECG</name>
<dbReference type="RefSeq" id="XP_045288911.1">
    <property type="nucleotide sequence ID" value="XM_045430768.1"/>
</dbReference>
<dbReference type="Proteomes" id="UP000001631">
    <property type="component" value="Unassembled WGS sequence"/>
</dbReference>
<feature type="region of interest" description="Disordered" evidence="1">
    <location>
        <begin position="1"/>
        <end position="52"/>
    </location>
</feature>
<organism evidence="2 3">
    <name type="scientific">Ajellomyces capsulatus (strain G186AR / H82 / ATCC MYA-2454 / RMSCC 2432)</name>
    <name type="common">Darling's disease fungus</name>
    <name type="synonym">Histoplasma capsulatum</name>
    <dbReference type="NCBI Taxonomy" id="447093"/>
    <lineage>
        <taxon>Eukaryota</taxon>
        <taxon>Fungi</taxon>
        <taxon>Dikarya</taxon>
        <taxon>Ascomycota</taxon>
        <taxon>Pezizomycotina</taxon>
        <taxon>Eurotiomycetes</taxon>
        <taxon>Eurotiomycetidae</taxon>
        <taxon>Onygenales</taxon>
        <taxon>Ajellomycetaceae</taxon>
        <taxon>Histoplasma</taxon>
    </lineage>
</organism>
<dbReference type="GeneID" id="69036735"/>
<evidence type="ECO:0000313" key="3">
    <source>
        <dbReference type="Proteomes" id="UP000001631"/>
    </source>
</evidence>
<dbReference type="AlphaFoldDB" id="C0NKN9"/>
<evidence type="ECO:0000313" key="2">
    <source>
        <dbReference type="EMBL" id="EEH08430.1"/>
    </source>
</evidence>
<dbReference type="InParanoid" id="C0NKN9"/>
<reference evidence="2" key="1">
    <citation type="submission" date="2009-02" db="EMBL/GenBank/DDBJ databases">
        <title>The Genome Sequence of Ajellomyces capsulatus strain G186AR.</title>
        <authorList>
            <consortium name="The Broad Institute Genome Sequencing Platform"/>
            <person name="Champion M."/>
            <person name="Cuomo C."/>
            <person name="Ma L.-J."/>
            <person name="Henn M.R."/>
            <person name="Sil A."/>
            <person name="Goldman B."/>
            <person name="Young S.K."/>
            <person name="Kodira C.D."/>
            <person name="Zeng Q."/>
            <person name="Koehrsen M."/>
            <person name="Alvarado L."/>
            <person name="Berlin A."/>
            <person name="Borenstein D."/>
            <person name="Chen Z."/>
            <person name="Engels R."/>
            <person name="Freedman E."/>
            <person name="Gellesch M."/>
            <person name="Goldberg J."/>
            <person name="Griggs A."/>
            <person name="Gujja S."/>
            <person name="Heiman D."/>
            <person name="Hepburn T."/>
            <person name="Howarth C."/>
            <person name="Jen D."/>
            <person name="Larson L."/>
            <person name="Lewis B."/>
            <person name="Mehta T."/>
            <person name="Park D."/>
            <person name="Pearson M."/>
            <person name="Roberts A."/>
            <person name="Saif S."/>
            <person name="Shea T."/>
            <person name="Shenoy N."/>
            <person name="Sisk P."/>
            <person name="Stolte C."/>
            <person name="Sykes S."/>
            <person name="Walk T."/>
            <person name="White J."/>
            <person name="Yandava C."/>
            <person name="Klein B."/>
            <person name="McEwen J.G."/>
            <person name="Puccia R."/>
            <person name="Goldman G.H."/>
            <person name="Felipe M.S."/>
            <person name="Nino-Vega G."/>
            <person name="San-Blas G."/>
            <person name="Taylor J."/>
            <person name="Mendoza L."/>
            <person name="Galagan J."/>
            <person name="Nusbaum C."/>
            <person name="Birren B."/>
        </authorList>
    </citation>
    <scope>NUCLEOTIDE SEQUENCE</scope>
    <source>
        <strain evidence="2">G186AR</strain>
    </source>
</reference>
<gene>
    <name evidence="2" type="ORF">HCBG_03719</name>
</gene>
<dbReference type="HOGENOM" id="CLU_1864565_0_0_1"/>
<evidence type="ECO:0000256" key="1">
    <source>
        <dbReference type="SAM" id="MobiDB-lite"/>
    </source>
</evidence>
<dbReference type="EMBL" id="GG663366">
    <property type="protein sequence ID" value="EEH08430.1"/>
    <property type="molecule type" value="Genomic_DNA"/>
</dbReference>